<name>A0ACC1JZ96_9FUNG</name>
<gene>
    <name evidence="1" type="primary">GSH1_1</name>
    <name evidence="1" type="ORF">IWQ57_002645</name>
</gene>
<dbReference type="Proteomes" id="UP001140234">
    <property type="component" value="Unassembled WGS sequence"/>
</dbReference>
<accession>A0ACC1JZ96</accession>
<sequence length="611" mass="67225">VLRTFSVARLALEIRECLAARRRLLKTQLRPDEMLLTVNQFPLLGAGTYVDDQGPPNGPLLRSQILSDSCLNPAPQFALEIQGIYDRRGLVPHTGVPAFRDTHTQWPFVDHGLSDDPGSAPAQLSCGENGRDSACSMADATPVPPAAAAAAATTTESDSQAPPTSAPQKGPSAPPPSRSAAADPPPNKNCVLLDSPLFGIGSGGVLRITMCAADLDEARILHDQLAPISAVMAALTAATPIVKGYLTDRDCYWDVQCGAVDDRTAQERGIAPLTTAKGILRKSRYGTIDTYTGPAVSTADLAFRKQYNDCQFTYDKDSYWKMKEDVGIDQLLALHVSRLFVRDIHYAPERLLSKAGRKDKDPHRSDGQEHFKRFVGCSRQNVCLLPPNTATGSGWEIGFMSLEVQLTDAENAAFITFIVLLSRVILSYRLNLYLPISLMDQNMARAQKVNAVRDQLFYFRRDVFGGRDGKSNGSGRISRRGNSGGSRHATSQPANNASQLEKAEYVELTIDEILNGSKTYGVTGIMNIIYSYIPTMHLEYEVEQALRRQLLLVRRRASGKLCTLATWMRNFVRSHPEYRHDSVVSPAINYDMLCAMNDIEEGRRPAPELLR</sequence>
<dbReference type="EMBL" id="JANBUJ010000721">
    <property type="protein sequence ID" value="KAJ2770480.1"/>
    <property type="molecule type" value="Genomic_DNA"/>
</dbReference>
<comment type="caution">
    <text evidence="1">The sequence shown here is derived from an EMBL/GenBank/DDBJ whole genome shotgun (WGS) entry which is preliminary data.</text>
</comment>
<keyword evidence="1" id="KW-0436">Ligase</keyword>
<keyword evidence="2" id="KW-1185">Reference proteome</keyword>
<feature type="non-terminal residue" evidence="1">
    <location>
        <position position="1"/>
    </location>
</feature>
<evidence type="ECO:0000313" key="2">
    <source>
        <dbReference type="Proteomes" id="UP001140234"/>
    </source>
</evidence>
<proteinExistence type="predicted"/>
<dbReference type="EC" id="6.3.2.2" evidence="1"/>
<protein>
    <submittedName>
        <fullName evidence="1">Glutamate--cysteine ligase</fullName>
        <ecNumber evidence="1">6.3.2.2</ecNumber>
    </submittedName>
</protein>
<evidence type="ECO:0000313" key="1">
    <source>
        <dbReference type="EMBL" id="KAJ2770480.1"/>
    </source>
</evidence>
<organism evidence="1 2">
    <name type="scientific">Coemansia nantahalensis</name>
    <dbReference type="NCBI Taxonomy" id="2789366"/>
    <lineage>
        <taxon>Eukaryota</taxon>
        <taxon>Fungi</taxon>
        <taxon>Fungi incertae sedis</taxon>
        <taxon>Zoopagomycota</taxon>
        <taxon>Kickxellomycotina</taxon>
        <taxon>Kickxellomycetes</taxon>
        <taxon>Kickxellales</taxon>
        <taxon>Kickxellaceae</taxon>
        <taxon>Coemansia</taxon>
    </lineage>
</organism>
<reference evidence="1" key="1">
    <citation type="submission" date="2022-07" db="EMBL/GenBank/DDBJ databases">
        <title>Phylogenomic reconstructions and comparative analyses of Kickxellomycotina fungi.</title>
        <authorList>
            <person name="Reynolds N.K."/>
            <person name="Stajich J.E."/>
            <person name="Barry K."/>
            <person name="Grigoriev I.V."/>
            <person name="Crous P."/>
            <person name="Smith M.E."/>
        </authorList>
    </citation>
    <scope>NUCLEOTIDE SEQUENCE</scope>
    <source>
        <strain evidence="1">CBS 109366</strain>
    </source>
</reference>